<evidence type="ECO:0000313" key="7">
    <source>
        <dbReference type="Proteomes" id="UP000011761"/>
    </source>
</evidence>
<name>M2MAJ2_BAUPA</name>
<evidence type="ECO:0000256" key="1">
    <source>
        <dbReference type="ARBA" id="ARBA00022741"/>
    </source>
</evidence>
<keyword evidence="2" id="KW-0378">Hydrolase</keyword>
<keyword evidence="3" id="KW-0347">Helicase</keyword>
<evidence type="ECO:0000259" key="5">
    <source>
        <dbReference type="Pfam" id="PF13087"/>
    </source>
</evidence>
<dbReference type="Gene3D" id="3.40.50.300">
    <property type="entry name" value="P-loop containing nucleotide triphosphate hydrolases"/>
    <property type="match status" value="2"/>
</dbReference>
<dbReference type="InterPro" id="IPR041679">
    <property type="entry name" value="DNA2/NAM7-like_C"/>
</dbReference>
<dbReference type="GO" id="GO:0043139">
    <property type="term" value="F:5'-3' DNA helicase activity"/>
    <property type="evidence" value="ECO:0007669"/>
    <property type="project" value="TreeGrafter"/>
</dbReference>
<feature type="domain" description="DNA2/NAM7 helicase-like C-terminal" evidence="5">
    <location>
        <begin position="106"/>
        <end position="324"/>
    </location>
</feature>
<dbReference type="STRING" id="717646.M2MAJ2"/>
<dbReference type="OMA" id="THINRRC"/>
<dbReference type="InterPro" id="IPR027417">
    <property type="entry name" value="P-loop_NTPase"/>
</dbReference>
<dbReference type="RefSeq" id="XP_007679617.1">
    <property type="nucleotide sequence ID" value="XM_007681427.1"/>
</dbReference>
<keyword evidence="4" id="KW-0067">ATP-binding</keyword>
<evidence type="ECO:0000313" key="6">
    <source>
        <dbReference type="EMBL" id="EMC93486.1"/>
    </source>
</evidence>
<dbReference type="eggNOG" id="KOG1801">
    <property type="taxonomic scope" value="Eukaryota"/>
</dbReference>
<accession>M2MAJ2</accession>
<dbReference type="SUPFAM" id="SSF52540">
    <property type="entry name" value="P-loop containing nucleoside triphosphate hydrolases"/>
    <property type="match status" value="1"/>
</dbReference>
<dbReference type="InterPro" id="IPR050534">
    <property type="entry name" value="Coronavir_polyprotein_1ab"/>
</dbReference>
<dbReference type="GO" id="GO:0016787">
    <property type="term" value="F:hydrolase activity"/>
    <property type="evidence" value="ECO:0007669"/>
    <property type="project" value="UniProtKB-KW"/>
</dbReference>
<evidence type="ECO:0000256" key="2">
    <source>
        <dbReference type="ARBA" id="ARBA00022801"/>
    </source>
</evidence>
<dbReference type="GO" id="GO:0005524">
    <property type="term" value="F:ATP binding"/>
    <property type="evidence" value="ECO:0007669"/>
    <property type="project" value="UniProtKB-KW"/>
</dbReference>
<dbReference type="Pfam" id="PF13087">
    <property type="entry name" value="AAA_12"/>
    <property type="match status" value="1"/>
</dbReference>
<keyword evidence="7" id="KW-1185">Reference proteome</keyword>
<evidence type="ECO:0000256" key="4">
    <source>
        <dbReference type="ARBA" id="ARBA00022840"/>
    </source>
</evidence>
<dbReference type="Proteomes" id="UP000011761">
    <property type="component" value="Unassembled WGS sequence"/>
</dbReference>
<dbReference type="PANTHER" id="PTHR43788:SF8">
    <property type="entry name" value="DNA-BINDING PROTEIN SMUBP-2"/>
    <property type="match status" value="1"/>
</dbReference>
<dbReference type="AlphaFoldDB" id="M2MAJ2"/>
<proteinExistence type="predicted"/>
<dbReference type="EMBL" id="KB445560">
    <property type="protein sequence ID" value="EMC93486.1"/>
    <property type="molecule type" value="Genomic_DNA"/>
</dbReference>
<keyword evidence="1" id="KW-0547">Nucleotide-binding</keyword>
<sequence length="369" mass="41856">MSYQACKRYIAAVTQYFVTTTGNVCATELDAFTKGAEFGVPCHKVVIFVDEAAKDLEINVWAGIVNQTWADKVHGVFLFGDDKQLKPTNTSSKKNDRYNAFSDRLDISLPCRLVRQGFPHFRLLEQRRMNAAIAAFPNRAFYDGLLRDGPKALRPLEPVMLGLHAVLKGILQKKLCNNIITNEHVRLAWIEIVARREYRNDSAYVDKHTSEFFEKVYPDLLGYFKQPQQEGKTVEGHMMIICAYKEALLRYCTKRDELLKRDASLTLADMPRILTVEASQGEESTMVVLDGSFQFGDAIGFMDDKGRCNVALTRAKEVLWVLGGRMGMKVKGEHRSYSARTLLEMFERGERDPHGNVLNGITRYKVLPG</sequence>
<gene>
    <name evidence="6" type="ORF">BAUCODRAFT_243573</name>
</gene>
<dbReference type="HOGENOM" id="CLU_727943_0_0_1"/>
<dbReference type="OrthoDB" id="6513042at2759"/>
<protein>
    <recommendedName>
        <fullName evidence="5">DNA2/NAM7 helicase-like C-terminal domain-containing protein</fullName>
    </recommendedName>
</protein>
<reference evidence="6" key="1">
    <citation type="journal article" date="2012" name="PLoS Pathog.">
        <title>Diverse lifestyles and strategies of plant pathogenesis encoded in the genomes of eighteen Dothideomycetes fungi.</title>
        <authorList>
            <person name="Ohm R.A."/>
            <person name="Feau N."/>
            <person name="Henrissat B."/>
            <person name="Schoch C.L."/>
            <person name="Horwitz B.A."/>
            <person name="Barry K.W."/>
            <person name="Condon B.J."/>
            <person name="Copeland A.C."/>
            <person name="Dhillon B."/>
            <person name="Glaser F."/>
            <person name="Hesse C.N."/>
            <person name="Kosti I."/>
            <person name="LaButti K."/>
            <person name="Lindquist E.A."/>
            <person name="Lucas S."/>
            <person name="Salamov A.A."/>
            <person name="Bradshaw R.E."/>
            <person name="Ciuffetti L."/>
            <person name="Hamelin R.C."/>
            <person name="Kema G.H.J."/>
            <person name="Lawrence C."/>
            <person name="Scott J.A."/>
            <person name="Spatafora J.W."/>
            <person name="Turgeon B.G."/>
            <person name="de Wit P.J.G.M."/>
            <person name="Zhong S."/>
            <person name="Goodwin S.B."/>
            <person name="Grigoriev I.V."/>
        </authorList>
    </citation>
    <scope>NUCLEOTIDE SEQUENCE [LARGE SCALE GENOMIC DNA]</scope>
    <source>
        <strain evidence="6">UAMH 10762</strain>
    </source>
</reference>
<dbReference type="GeneID" id="19110164"/>
<organism evidence="6 7">
    <name type="scientific">Baudoinia panamericana (strain UAMH 10762)</name>
    <name type="common">Angels' share fungus</name>
    <name type="synonym">Baudoinia compniacensis (strain UAMH 10762)</name>
    <dbReference type="NCBI Taxonomy" id="717646"/>
    <lineage>
        <taxon>Eukaryota</taxon>
        <taxon>Fungi</taxon>
        <taxon>Dikarya</taxon>
        <taxon>Ascomycota</taxon>
        <taxon>Pezizomycotina</taxon>
        <taxon>Dothideomycetes</taxon>
        <taxon>Dothideomycetidae</taxon>
        <taxon>Mycosphaerellales</taxon>
        <taxon>Teratosphaeriaceae</taxon>
        <taxon>Baudoinia</taxon>
    </lineage>
</organism>
<dbReference type="KEGG" id="bcom:BAUCODRAFT_243573"/>
<dbReference type="PANTHER" id="PTHR43788">
    <property type="entry name" value="DNA2/NAM7 HELICASE FAMILY MEMBER"/>
    <property type="match status" value="1"/>
</dbReference>
<evidence type="ECO:0000256" key="3">
    <source>
        <dbReference type="ARBA" id="ARBA00022806"/>
    </source>
</evidence>